<dbReference type="PANTHER" id="PTHR43757">
    <property type="entry name" value="AMINOMETHYLTRANSFERASE"/>
    <property type="match status" value="1"/>
</dbReference>
<name>A0A975IZV2_9BACT</name>
<dbReference type="SUPFAM" id="SSF103025">
    <property type="entry name" value="Folate-binding domain"/>
    <property type="match status" value="1"/>
</dbReference>
<accession>A0A975IZV2</accession>
<feature type="domain" description="FAD dependent oxidoreductase central" evidence="5">
    <location>
        <begin position="394"/>
        <end position="449"/>
    </location>
</feature>
<dbReference type="InterPro" id="IPR032503">
    <property type="entry name" value="FAO_M"/>
</dbReference>
<dbReference type="InterPro" id="IPR029043">
    <property type="entry name" value="GcvT/YgfZ_C"/>
</dbReference>
<keyword evidence="7" id="KW-1185">Reference proteome</keyword>
<reference evidence="6" key="1">
    <citation type="submission" date="2021-04" db="EMBL/GenBank/DDBJ databases">
        <title>Luteolibacter sp. 32A isolated from the skin of an Anderson's salamander (Ambystoma andersonii).</title>
        <authorList>
            <person name="Spergser J."/>
            <person name="Busse H.-J."/>
        </authorList>
    </citation>
    <scope>NUCLEOTIDE SEQUENCE</scope>
    <source>
        <strain evidence="6">32A</strain>
    </source>
</reference>
<evidence type="ECO:0000259" key="2">
    <source>
        <dbReference type="Pfam" id="PF01266"/>
    </source>
</evidence>
<comment type="similarity">
    <text evidence="1">Belongs to the GcvT family.</text>
</comment>
<dbReference type="Gene3D" id="3.30.9.10">
    <property type="entry name" value="D-Amino Acid Oxidase, subunit A, domain 2"/>
    <property type="match status" value="1"/>
</dbReference>
<dbReference type="InterPro" id="IPR036188">
    <property type="entry name" value="FAD/NAD-bd_sf"/>
</dbReference>
<organism evidence="6 7">
    <name type="scientific">Luteolibacter ambystomatis</name>
    <dbReference type="NCBI Taxonomy" id="2824561"/>
    <lineage>
        <taxon>Bacteria</taxon>
        <taxon>Pseudomonadati</taxon>
        <taxon>Verrucomicrobiota</taxon>
        <taxon>Verrucomicrobiia</taxon>
        <taxon>Verrucomicrobiales</taxon>
        <taxon>Verrucomicrobiaceae</taxon>
        <taxon>Luteolibacter</taxon>
    </lineage>
</organism>
<dbReference type="InterPro" id="IPR006076">
    <property type="entry name" value="FAD-dep_OxRdtase"/>
</dbReference>
<dbReference type="PANTHER" id="PTHR43757:SF15">
    <property type="entry name" value="PYRUVATE DEHYDROGENASE PHOSPHATASE REGULATORY SUBUNIT, MITOCHONDRIAL-LIKE"/>
    <property type="match status" value="1"/>
</dbReference>
<gene>
    <name evidence="6" type="ORF">KBB96_15720</name>
</gene>
<dbReference type="KEGG" id="lamb:KBB96_15720"/>
<dbReference type="Proteomes" id="UP000676169">
    <property type="component" value="Chromosome"/>
</dbReference>
<evidence type="ECO:0000259" key="3">
    <source>
        <dbReference type="Pfam" id="PF01571"/>
    </source>
</evidence>
<dbReference type="Gene3D" id="3.30.70.1400">
    <property type="entry name" value="Aminomethyltransferase beta-barrel domains"/>
    <property type="match status" value="1"/>
</dbReference>
<dbReference type="AlphaFoldDB" id="A0A975IZV2"/>
<proteinExistence type="inferred from homology"/>
<feature type="domain" description="GCVT N-terminal" evidence="3">
    <location>
        <begin position="451"/>
        <end position="728"/>
    </location>
</feature>
<dbReference type="SUPFAM" id="SSF101790">
    <property type="entry name" value="Aminomethyltransferase beta-barrel domain"/>
    <property type="match status" value="1"/>
</dbReference>
<dbReference type="Pfam" id="PF16350">
    <property type="entry name" value="FAO_M"/>
    <property type="match status" value="1"/>
</dbReference>
<dbReference type="Pfam" id="PF08669">
    <property type="entry name" value="GCV_T_C"/>
    <property type="match status" value="1"/>
</dbReference>
<dbReference type="InterPro" id="IPR028896">
    <property type="entry name" value="GcvT/YgfZ/DmdA"/>
</dbReference>
<feature type="domain" description="FAD dependent oxidoreductase" evidence="2">
    <location>
        <begin position="28"/>
        <end position="391"/>
    </location>
</feature>
<dbReference type="InterPro" id="IPR006222">
    <property type="entry name" value="GCVT_N"/>
</dbReference>
<evidence type="ECO:0000259" key="5">
    <source>
        <dbReference type="Pfam" id="PF16350"/>
    </source>
</evidence>
<evidence type="ECO:0000259" key="4">
    <source>
        <dbReference type="Pfam" id="PF08669"/>
    </source>
</evidence>
<dbReference type="Pfam" id="PF01571">
    <property type="entry name" value="GCV_T"/>
    <property type="match status" value="1"/>
</dbReference>
<evidence type="ECO:0000313" key="7">
    <source>
        <dbReference type="Proteomes" id="UP000676169"/>
    </source>
</evidence>
<dbReference type="EMBL" id="CP073100">
    <property type="protein sequence ID" value="QUE50310.1"/>
    <property type="molecule type" value="Genomic_DNA"/>
</dbReference>
<dbReference type="SUPFAM" id="SSF54373">
    <property type="entry name" value="FAD-linked reductases, C-terminal domain"/>
    <property type="match status" value="1"/>
</dbReference>
<evidence type="ECO:0000313" key="6">
    <source>
        <dbReference type="EMBL" id="QUE50310.1"/>
    </source>
</evidence>
<dbReference type="SUPFAM" id="SSF51905">
    <property type="entry name" value="FAD/NAD(P)-binding domain"/>
    <property type="match status" value="1"/>
</dbReference>
<dbReference type="Gene3D" id="3.30.1360.120">
    <property type="entry name" value="Probable tRNA modification gtpase trme, domain 1"/>
    <property type="match status" value="1"/>
</dbReference>
<dbReference type="Gene3D" id="2.40.30.110">
    <property type="entry name" value="Aminomethyltransferase beta-barrel domains"/>
    <property type="match status" value="1"/>
</dbReference>
<sequence>MSVQTLHDNTPVRASFEVPHSDLPKSARVVIVGGGIAGTAAAYHFARARWTDVHLLEQSKLASGTTWHSAGQVGQLRASSAQTKVNKASAELFARLKEETGHDPGWLQCGGLQLASCEERLLQLQRNAAMAEVFGVEARVISAEECRSFYPMLHTEDLTGGVYLPGDGRVLPGECTLALATGAMQGGVKIHEGVRITGLIHSTDRRGIKRISGVTTDQGEIAAEWVVLAGNMWMRQIGLAAGIDIPVYPCEHHYVVTRPIEGVTRNSPCTRDPNAGLYFRALDDGGMKLGAFKKRSKPWQIGDAVPHPFAFDLLEPDWEDFEEPLAAHFHRLRGITREDIVKFVNGPEAFTPDNNFIMGQPHATEGLFVLGGWNSAGIACSGGAAKYAVEWIENGGMTLDLASVDIRRFLPFQNGRKYLQERVSEVLGLHYQMAWPNRQMETARGIRASGLYDKHVAANALFGETAGWERPLAYAPAGVRPEMGYSFLRQNWQPWAAEEVTACRTGVALLDQSTFAKFELAGPGALRLLQYVCGGNVDVPIGKTVYTGLFNAKGTFESDLTVIRTGDESFYIVTATAQQSRDADWLLRHFPEDGSVVLRDITEERNVVSVMGPKAFEVLGMLTDVSFADEDFPFGTSRVIELKGIPLRAVRISYVGEPGLELHVAKPFAGVLWERLMEAGEPHGIRPAGTQAINTMRIEKAFRAYGHELSPAETPLEAGLAFAIDWSKDFLGKEVLLKQKAEGVRQRLVCLVLEEAEPNLWGGEPIFWDGEPAGYTTSAAWSPTIGRSIALGYVKRPDKRVLSPAAIKEGAFEIGLFDKRHAARVVTRAV</sequence>
<dbReference type="InterPro" id="IPR027266">
    <property type="entry name" value="TrmE/GcvT-like"/>
</dbReference>
<protein>
    <submittedName>
        <fullName evidence="6">FAD-dependent oxidoreductase</fullName>
    </submittedName>
</protein>
<dbReference type="InterPro" id="IPR013977">
    <property type="entry name" value="GcvT_C"/>
</dbReference>
<feature type="domain" description="Aminomethyltransferase C-terminal" evidence="4">
    <location>
        <begin position="747"/>
        <end position="828"/>
    </location>
</feature>
<evidence type="ECO:0000256" key="1">
    <source>
        <dbReference type="ARBA" id="ARBA00008609"/>
    </source>
</evidence>
<dbReference type="Pfam" id="PF01266">
    <property type="entry name" value="DAO"/>
    <property type="match status" value="1"/>
</dbReference>
<dbReference type="RefSeq" id="WP_211630450.1">
    <property type="nucleotide sequence ID" value="NZ_CP073100.1"/>
</dbReference>
<dbReference type="Gene3D" id="3.50.50.60">
    <property type="entry name" value="FAD/NAD(P)-binding domain"/>
    <property type="match status" value="1"/>
</dbReference>